<evidence type="ECO:0000256" key="1">
    <source>
        <dbReference type="SAM" id="MobiDB-lite"/>
    </source>
</evidence>
<accession>A0A9Q3E6S7</accession>
<gene>
    <name evidence="2" type="ORF">O181_053103</name>
</gene>
<sequence length="267" mass="30750">MAGDELNESLPVVHEENSTRCHHPYASKLSTGHASSSTEKDVNDEDENMSLTQSETNCEPRRENFMVHEEGTRANSELTHPQMPITQSMLNQSEMRQQRNQAGKADIVAKSASHKDQQRWVKAELPDNVHGMGSAVHTHLLFLLKAQDKNFSSLLAPLSTEEHEFALQVSCNLRYVLNYVFNKPSTQVQYQGCQSYCENEPYKLELNQLTWDWENLWQNPLHKLIYMVFYHNFQLALVSTGYHHYCWNKDHNNYGAVAPVWSNISLL</sequence>
<dbReference type="EMBL" id="AVOT02023391">
    <property type="protein sequence ID" value="MBW0513388.1"/>
    <property type="molecule type" value="Genomic_DNA"/>
</dbReference>
<dbReference type="Proteomes" id="UP000765509">
    <property type="component" value="Unassembled WGS sequence"/>
</dbReference>
<evidence type="ECO:0000313" key="2">
    <source>
        <dbReference type="EMBL" id="MBW0513388.1"/>
    </source>
</evidence>
<organism evidence="2 3">
    <name type="scientific">Austropuccinia psidii MF-1</name>
    <dbReference type="NCBI Taxonomy" id="1389203"/>
    <lineage>
        <taxon>Eukaryota</taxon>
        <taxon>Fungi</taxon>
        <taxon>Dikarya</taxon>
        <taxon>Basidiomycota</taxon>
        <taxon>Pucciniomycotina</taxon>
        <taxon>Pucciniomycetes</taxon>
        <taxon>Pucciniales</taxon>
        <taxon>Sphaerophragmiaceae</taxon>
        <taxon>Austropuccinia</taxon>
    </lineage>
</organism>
<evidence type="ECO:0000313" key="3">
    <source>
        <dbReference type="Proteomes" id="UP000765509"/>
    </source>
</evidence>
<comment type="caution">
    <text evidence="2">The sequence shown here is derived from an EMBL/GenBank/DDBJ whole genome shotgun (WGS) entry which is preliminary data.</text>
</comment>
<protein>
    <submittedName>
        <fullName evidence="2">Uncharacterized protein</fullName>
    </submittedName>
</protein>
<reference evidence="2" key="1">
    <citation type="submission" date="2021-03" db="EMBL/GenBank/DDBJ databases">
        <title>Draft genome sequence of rust myrtle Austropuccinia psidii MF-1, a brazilian biotype.</title>
        <authorList>
            <person name="Quecine M.C."/>
            <person name="Pachon D.M.R."/>
            <person name="Bonatelli M.L."/>
            <person name="Correr F.H."/>
            <person name="Franceschini L.M."/>
            <person name="Leite T.F."/>
            <person name="Margarido G.R.A."/>
            <person name="Almeida C.A."/>
            <person name="Ferrarezi J.A."/>
            <person name="Labate C.A."/>
        </authorList>
    </citation>
    <scope>NUCLEOTIDE SEQUENCE</scope>
    <source>
        <strain evidence="2">MF-1</strain>
    </source>
</reference>
<name>A0A9Q3E6S7_9BASI</name>
<feature type="region of interest" description="Disordered" evidence="1">
    <location>
        <begin position="1"/>
        <end position="58"/>
    </location>
</feature>
<feature type="compositionally biased region" description="Polar residues" evidence="1">
    <location>
        <begin position="28"/>
        <end position="37"/>
    </location>
</feature>
<proteinExistence type="predicted"/>
<keyword evidence="3" id="KW-1185">Reference proteome</keyword>
<dbReference type="AlphaFoldDB" id="A0A9Q3E6S7"/>